<accession>A0ACD5Z8Z9</accession>
<proteinExistence type="predicted"/>
<evidence type="ECO:0000313" key="2">
    <source>
        <dbReference type="Proteomes" id="UP001732700"/>
    </source>
</evidence>
<sequence>MDLTLGAMGSLLPKLGELLKEYKMQSSVKRDVGAFSRELESMRAALRRVAEVPRDQLYEEVKLWAGDVRELSYDTEDIVDSLLVRVEGGSDTDANIEGFKELVSKMKSLFKKGKARRQIATAIKNIKEQVQDVAARHERYKADGSFANLTAAKRITVVDPLLVALYDDKERTVGIENTRDELIGKLCLTGDVSKQPKILSIVGFGGLGKTTLAKSIYDKVQSDFSCTAFVSVSRSLDLQKVLKDLLFEVDKKKYMSLTGATLDVKQLIDQLQESLWGKRYFIVIDDIWDVSAWKTIRYALMGSKCGSRVITTTRNVSVSRECCSYNDDMIYNMKPLSDGDSQRLFYKRIFPVDNMCPSEFQEVSMNILKKCAGVPLAIITLASHLASNQQIKPISEWYVVLKSIGSGIRKGDTNLEEMRRILSFSYYDLPSHLKTCLLYLSIFPEDYIIGKRRLIRRWIAEGFIQGDHLFEIGKSYFNELVNRSMIQPLGIDLEGESASCRVHDIMLDLICDLAREENFVSIMDFIKVDTHFERKIRRLSVQKAELANTQLVTNTISQVRSFTIFSPAINQMLPLSRFEVLRVLDLEGCNLQESGHLNLSCVGCLLHLRYLGLRNTNLRKIPMEIGKLLFLQTLDLLGIDGKGKELATSVAQLRNLMWLYVCESTYLPVGYKNLTSLQELTLAHFTQDVDPEELRYLTELRALDIILPSSYPPERLLILFESLGKLHKLQILCIESHGEHIDNMGDWMPSSVQLIFLWLDGWYERMPTRISSSSLPLLSCLIIQVHKVRLEDIQVLGTLPVL</sequence>
<organism evidence="1 2">
    <name type="scientific">Avena sativa</name>
    <name type="common">Oat</name>
    <dbReference type="NCBI Taxonomy" id="4498"/>
    <lineage>
        <taxon>Eukaryota</taxon>
        <taxon>Viridiplantae</taxon>
        <taxon>Streptophyta</taxon>
        <taxon>Embryophyta</taxon>
        <taxon>Tracheophyta</taxon>
        <taxon>Spermatophyta</taxon>
        <taxon>Magnoliopsida</taxon>
        <taxon>Liliopsida</taxon>
        <taxon>Poales</taxon>
        <taxon>Poaceae</taxon>
        <taxon>BOP clade</taxon>
        <taxon>Pooideae</taxon>
        <taxon>Poodae</taxon>
        <taxon>Poeae</taxon>
        <taxon>Poeae Chloroplast Group 1 (Aveneae type)</taxon>
        <taxon>Aveninae</taxon>
        <taxon>Avena</taxon>
    </lineage>
</organism>
<reference evidence="1" key="2">
    <citation type="submission" date="2025-09" db="UniProtKB">
        <authorList>
            <consortium name="EnsemblPlants"/>
        </authorList>
    </citation>
    <scope>IDENTIFICATION</scope>
</reference>
<name>A0ACD5Z8Z9_AVESA</name>
<evidence type="ECO:0000313" key="1">
    <source>
        <dbReference type="EnsemblPlants" id="AVESA.00010b.r2.6CG1116490.1.CDS"/>
    </source>
</evidence>
<keyword evidence="2" id="KW-1185">Reference proteome</keyword>
<reference evidence="1" key="1">
    <citation type="submission" date="2021-05" db="EMBL/GenBank/DDBJ databases">
        <authorList>
            <person name="Scholz U."/>
            <person name="Mascher M."/>
            <person name="Fiebig A."/>
        </authorList>
    </citation>
    <scope>NUCLEOTIDE SEQUENCE [LARGE SCALE GENOMIC DNA]</scope>
</reference>
<dbReference type="Proteomes" id="UP001732700">
    <property type="component" value="Chromosome 6C"/>
</dbReference>
<dbReference type="EnsemblPlants" id="AVESA.00010b.r2.6CG1116490.1">
    <property type="protein sequence ID" value="AVESA.00010b.r2.6CG1116490.1.CDS"/>
    <property type="gene ID" value="AVESA.00010b.r2.6CG1116490"/>
</dbReference>
<protein>
    <submittedName>
        <fullName evidence="1">Uncharacterized protein</fullName>
    </submittedName>
</protein>